<keyword evidence="5 11" id="KW-0479">Metal-binding</keyword>
<evidence type="ECO:0000256" key="4">
    <source>
        <dbReference type="ARBA" id="ARBA00022670"/>
    </source>
</evidence>
<feature type="binding site" evidence="11">
    <location>
        <position position="159"/>
    </location>
    <ligand>
        <name>Zn(2+)</name>
        <dbReference type="ChEBI" id="CHEBI:29105"/>
        <label>1</label>
    </ligand>
</feature>
<dbReference type="SUPFAM" id="SSF53187">
    <property type="entry name" value="Zn-dependent exopeptidases"/>
    <property type="match status" value="1"/>
</dbReference>
<comment type="catalytic activity">
    <reaction evidence="1">
        <text>Release of the N-terminal residue from a tripeptide.</text>
        <dbReference type="EC" id="3.4.11.4"/>
    </reaction>
</comment>
<dbReference type="AlphaFoldDB" id="A0A9X2H001"/>
<dbReference type="GO" id="GO:0005829">
    <property type="term" value="C:cytosol"/>
    <property type="evidence" value="ECO:0007669"/>
    <property type="project" value="TreeGrafter"/>
</dbReference>
<feature type="binding site" evidence="11">
    <location>
        <position position="216"/>
    </location>
    <ligand>
        <name>Zn(2+)</name>
        <dbReference type="ChEBI" id="CHEBI:29105"/>
        <label>1</label>
    </ligand>
</feature>
<dbReference type="Proteomes" id="UP001139722">
    <property type="component" value="Unassembled WGS sequence"/>
</dbReference>
<dbReference type="InterPro" id="IPR036264">
    <property type="entry name" value="Bact_exopeptidase_dim_dom"/>
</dbReference>
<feature type="active site" evidence="10">
    <location>
        <position position="99"/>
    </location>
</feature>
<keyword evidence="4" id="KW-0645">Protease</keyword>
<feature type="binding site" evidence="11">
    <location>
        <position position="97"/>
    </location>
    <ligand>
        <name>Zn(2+)</name>
        <dbReference type="ChEBI" id="CHEBI:29105"/>
        <label>1</label>
    </ligand>
</feature>
<feature type="binding site" evidence="11">
    <location>
        <position position="398"/>
    </location>
    <ligand>
        <name>Zn(2+)</name>
        <dbReference type="ChEBI" id="CHEBI:29105"/>
        <label>2</label>
    </ligand>
</feature>
<name>A0A9X2H001_9MICO</name>
<evidence type="ECO:0000256" key="6">
    <source>
        <dbReference type="ARBA" id="ARBA00022801"/>
    </source>
</evidence>
<dbReference type="InterPro" id="IPR010161">
    <property type="entry name" value="Peptidase_M20B"/>
</dbReference>
<dbReference type="PROSITE" id="PS00758">
    <property type="entry name" value="ARGE_DAPE_CPG2_1"/>
    <property type="match status" value="1"/>
</dbReference>
<evidence type="ECO:0000256" key="5">
    <source>
        <dbReference type="ARBA" id="ARBA00022723"/>
    </source>
</evidence>
<dbReference type="Gene3D" id="3.30.70.360">
    <property type="match status" value="1"/>
</dbReference>
<dbReference type="EMBL" id="JAMZDY010000001">
    <property type="protein sequence ID" value="MCP2370250.1"/>
    <property type="molecule type" value="Genomic_DNA"/>
</dbReference>
<dbReference type="PIRSF" id="PIRSF037215">
    <property type="entry name" value="Peptidase_M20B"/>
    <property type="match status" value="1"/>
</dbReference>
<dbReference type="NCBIfam" id="TIGR01882">
    <property type="entry name" value="peptidase-T"/>
    <property type="match status" value="1"/>
</dbReference>
<evidence type="ECO:0000256" key="10">
    <source>
        <dbReference type="PIRSR" id="PIRSR037215-1"/>
    </source>
</evidence>
<evidence type="ECO:0000313" key="14">
    <source>
        <dbReference type="Proteomes" id="UP001139722"/>
    </source>
</evidence>
<evidence type="ECO:0000259" key="12">
    <source>
        <dbReference type="Pfam" id="PF07687"/>
    </source>
</evidence>
<protein>
    <recommendedName>
        <fullName evidence="9">Peptidase T</fullName>
        <ecNumber evidence="9">3.4.11.4</ecNumber>
    </recommendedName>
</protein>
<evidence type="ECO:0000256" key="7">
    <source>
        <dbReference type="ARBA" id="ARBA00022833"/>
    </source>
</evidence>
<dbReference type="PROSITE" id="PS00759">
    <property type="entry name" value="ARGE_DAPE_CPG2_2"/>
    <property type="match status" value="1"/>
</dbReference>
<evidence type="ECO:0000256" key="9">
    <source>
        <dbReference type="NCBIfam" id="TIGR01882"/>
    </source>
</evidence>
<dbReference type="Gene3D" id="3.40.630.10">
    <property type="entry name" value="Zn peptidases"/>
    <property type="match status" value="1"/>
</dbReference>
<accession>A0A9X2H001</accession>
<dbReference type="RefSeq" id="WP_156998567.1">
    <property type="nucleotide sequence ID" value="NZ_BAAANU010000029.1"/>
</dbReference>
<dbReference type="GO" id="GO:0006508">
    <property type="term" value="P:proteolysis"/>
    <property type="evidence" value="ECO:0007669"/>
    <property type="project" value="UniProtKB-UniRule"/>
</dbReference>
<dbReference type="Pfam" id="PF07687">
    <property type="entry name" value="M20_dimer"/>
    <property type="match status" value="1"/>
</dbReference>
<gene>
    <name evidence="13" type="ORF">BJ978_000926</name>
</gene>
<evidence type="ECO:0000256" key="11">
    <source>
        <dbReference type="PIRSR" id="PIRSR037215-2"/>
    </source>
</evidence>
<dbReference type="InterPro" id="IPR011650">
    <property type="entry name" value="Peptidase_M20_dimer"/>
</dbReference>
<dbReference type="PANTHER" id="PTHR42994:SF1">
    <property type="entry name" value="PEPTIDASE T"/>
    <property type="match status" value="1"/>
</dbReference>
<evidence type="ECO:0000256" key="2">
    <source>
        <dbReference type="ARBA" id="ARBA00009692"/>
    </source>
</evidence>
<dbReference type="NCBIfam" id="NF009920">
    <property type="entry name" value="PRK13381.1"/>
    <property type="match status" value="1"/>
</dbReference>
<organism evidence="13 14">
    <name type="scientific">Agromyces terreus</name>
    <dbReference type="NCBI Taxonomy" id="424795"/>
    <lineage>
        <taxon>Bacteria</taxon>
        <taxon>Bacillati</taxon>
        <taxon>Actinomycetota</taxon>
        <taxon>Actinomycetes</taxon>
        <taxon>Micrococcales</taxon>
        <taxon>Microbacteriaceae</taxon>
        <taxon>Agromyces</taxon>
    </lineage>
</organism>
<feature type="binding site" evidence="11">
    <location>
        <position position="194"/>
    </location>
    <ligand>
        <name>Zn(2+)</name>
        <dbReference type="ChEBI" id="CHEBI:29105"/>
        <label>2</label>
    </ligand>
</feature>
<keyword evidence="7 11" id="KW-0862">Zinc</keyword>
<dbReference type="PANTHER" id="PTHR42994">
    <property type="entry name" value="PEPTIDASE T"/>
    <property type="match status" value="1"/>
</dbReference>
<feature type="domain" description="Peptidase M20 dimerisation" evidence="12">
    <location>
        <begin position="227"/>
        <end position="321"/>
    </location>
</feature>
<dbReference type="SUPFAM" id="SSF55031">
    <property type="entry name" value="Bacterial exopeptidase dimerisation domain"/>
    <property type="match status" value="1"/>
</dbReference>
<proteinExistence type="inferred from homology"/>
<dbReference type="GO" id="GO:0008270">
    <property type="term" value="F:zinc ion binding"/>
    <property type="evidence" value="ECO:0007669"/>
    <property type="project" value="InterPro"/>
</dbReference>
<dbReference type="NCBIfam" id="NF003976">
    <property type="entry name" value="PRK05469.1"/>
    <property type="match status" value="1"/>
</dbReference>
<evidence type="ECO:0000256" key="8">
    <source>
        <dbReference type="ARBA" id="ARBA00023049"/>
    </source>
</evidence>
<dbReference type="InterPro" id="IPR002933">
    <property type="entry name" value="Peptidase_M20"/>
</dbReference>
<dbReference type="EC" id="3.4.11.4" evidence="9"/>
<keyword evidence="8" id="KW-0482">Metalloprotease</keyword>
<evidence type="ECO:0000256" key="3">
    <source>
        <dbReference type="ARBA" id="ARBA00022438"/>
    </source>
</evidence>
<feature type="binding site" evidence="11">
    <location>
        <position position="159"/>
    </location>
    <ligand>
        <name>Zn(2+)</name>
        <dbReference type="ChEBI" id="CHEBI:29105"/>
        <label>2</label>
    </ligand>
</feature>
<sequence length="434" mass="45904">MAVESAPFTSPLAESLAPALLERFDRYVRVGTQSDRDGEGTPSSARQFDLGRVLVDELLALGLADARLDEHGFVYATLPSTTDVADGPAPVIGLIAHMDTSPDAPGDGVEPIMHRAYEGGVIELPRGGTVLDPAEMPDLLDHVGHDLVTSSGDTLLGADDKSGVAAIMTALAHLVASPELPSPTLRIAFTPDEELGTGVRSFDVEGFGALCAYTVDGSEVGELQDETFSATEGIVTIEGHEVHPGFATGKLVNAARIAAEIVAALPADLTPERTSGRDGFIHVYEVSGGASHAVVRTILRDFDDEKLAAHGEVLRRTVDEVLAREPRAKATVTITPQYPNMRTYVDEFPQVTDAAAQAIRAEGLEPLRTAIRGGTDGSQLSAMGLPTPNLFTGGHEFHSVREWASVQEMAASAAMLVRLAEVWTTPEFRGAARA</sequence>
<evidence type="ECO:0000313" key="13">
    <source>
        <dbReference type="EMBL" id="MCP2370250.1"/>
    </source>
</evidence>
<evidence type="ECO:0000256" key="1">
    <source>
        <dbReference type="ARBA" id="ARBA00000870"/>
    </source>
</evidence>
<dbReference type="GO" id="GO:0006518">
    <property type="term" value="P:peptide metabolic process"/>
    <property type="evidence" value="ECO:0007669"/>
    <property type="project" value="InterPro"/>
</dbReference>
<dbReference type="InterPro" id="IPR001261">
    <property type="entry name" value="ArgE/DapE_CS"/>
</dbReference>
<dbReference type="OrthoDB" id="9804934at2"/>
<comment type="caution">
    <text evidence="13">The sequence shown here is derived from an EMBL/GenBank/DDBJ whole genome shotgun (WGS) entry which is preliminary data.</text>
</comment>
<dbReference type="GO" id="GO:0008237">
    <property type="term" value="F:metallopeptidase activity"/>
    <property type="evidence" value="ECO:0007669"/>
    <property type="project" value="UniProtKB-KW"/>
</dbReference>
<comment type="similarity">
    <text evidence="2">Belongs to the peptidase M20B family.</text>
</comment>
<comment type="cofactor">
    <cofactor evidence="11">
        <name>Zn(2+)</name>
        <dbReference type="ChEBI" id="CHEBI:29105"/>
    </cofactor>
    <text evidence="11">Binds 2 Zn(2+) ions per subunit.</text>
</comment>
<keyword evidence="14" id="KW-1185">Reference proteome</keyword>
<keyword evidence="3 13" id="KW-0031">Aminopeptidase</keyword>
<keyword evidence="6 13" id="KW-0378">Hydrolase</keyword>
<dbReference type="Pfam" id="PF01546">
    <property type="entry name" value="Peptidase_M20"/>
    <property type="match status" value="1"/>
</dbReference>
<feature type="active site" description="Proton acceptor" evidence="10">
    <location>
        <position position="193"/>
    </location>
</feature>
<reference evidence="13" key="1">
    <citation type="submission" date="2022-06" db="EMBL/GenBank/DDBJ databases">
        <title>Sequencing the genomes of 1000 actinobacteria strains.</title>
        <authorList>
            <person name="Klenk H.-P."/>
        </authorList>
    </citation>
    <scope>NUCLEOTIDE SEQUENCE</scope>
    <source>
        <strain evidence="13">DSM 22016</strain>
    </source>
</reference>
<dbReference type="GO" id="GO:0045148">
    <property type="term" value="F:tripeptide aminopeptidase activity"/>
    <property type="evidence" value="ECO:0007669"/>
    <property type="project" value="UniProtKB-UniRule"/>
</dbReference>